<keyword evidence="1" id="KW-0472">Membrane</keyword>
<dbReference type="SUPFAM" id="SSF52980">
    <property type="entry name" value="Restriction endonuclease-like"/>
    <property type="match status" value="1"/>
</dbReference>
<dbReference type="Gene3D" id="3.40.1350.10">
    <property type="match status" value="1"/>
</dbReference>
<dbReference type="PATRIC" id="fig|1434107.4.peg.2446"/>
<evidence type="ECO:0000313" key="4">
    <source>
        <dbReference type="Proteomes" id="UP000033066"/>
    </source>
</evidence>
<name>A0A0E3SN15_METBA</name>
<dbReference type="EMBL" id="CP009517">
    <property type="protein sequence ID" value="AKB82483.1"/>
    <property type="molecule type" value="Genomic_DNA"/>
</dbReference>
<reference evidence="3" key="1">
    <citation type="submission" date="2014-07" db="EMBL/GenBank/DDBJ databases">
        <title>Methanogenic archaea and the global carbon cycle.</title>
        <authorList>
            <person name="Henriksen J.R."/>
            <person name="Luke J."/>
            <person name="Reinhart S."/>
            <person name="Benedict M.N."/>
            <person name="Youngblut N.D."/>
            <person name="Metcalf M.E."/>
            <person name="Whitaker R.J."/>
            <person name="Metcalf W.W."/>
        </authorList>
    </citation>
    <scope>NUCLEOTIDE SEQUENCE [LARGE SCALE GENOMIC DNA]</scope>
    <source>
        <strain evidence="3">3</strain>
    </source>
</reference>
<proteinExistence type="predicted"/>
<organism evidence="3 4">
    <name type="scientific">Methanosarcina barkeri 3</name>
    <dbReference type="NCBI Taxonomy" id="1434107"/>
    <lineage>
        <taxon>Archaea</taxon>
        <taxon>Methanobacteriati</taxon>
        <taxon>Methanobacteriota</taxon>
        <taxon>Stenosarchaea group</taxon>
        <taxon>Methanomicrobia</taxon>
        <taxon>Methanosarcinales</taxon>
        <taxon>Methanosarcinaceae</taxon>
        <taxon>Methanosarcina</taxon>
    </lineage>
</organism>
<dbReference type="GO" id="GO:0009307">
    <property type="term" value="P:DNA restriction-modification system"/>
    <property type="evidence" value="ECO:0007669"/>
    <property type="project" value="InterPro"/>
</dbReference>
<dbReference type="AlphaFoldDB" id="A0A0E3SN15"/>
<feature type="domain" description="Restriction endonuclease type IV Mrr" evidence="2">
    <location>
        <begin position="138"/>
        <end position="248"/>
    </location>
</feature>
<keyword evidence="1" id="KW-1133">Transmembrane helix</keyword>
<accession>A0A0E3SN15</accession>
<dbReference type="InterPro" id="IPR052906">
    <property type="entry name" value="Type_IV_Methyl-Rstrct_Enzyme"/>
</dbReference>
<dbReference type="Pfam" id="PF04471">
    <property type="entry name" value="Mrr_cat"/>
    <property type="match status" value="1"/>
</dbReference>
<evidence type="ECO:0000259" key="2">
    <source>
        <dbReference type="Pfam" id="PF04471"/>
    </source>
</evidence>
<keyword evidence="1" id="KW-0812">Transmembrane</keyword>
<gene>
    <name evidence="3" type="ORF">MSBR3_1905</name>
</gene>
<keyword evidence="4" id="KW-1185">Reference proteome</keyword>
<feature type="transmembrane region" description="Helical" evidence="1">
    <location>
        <begin position="102"/>
        <end position="120"/>
    </location>
</feature>
<dbReference type="GO" id="GO:0003677">
    <property type="term" value="F:DNA binding"/>
    <property type="evidence" value="ECO:0007669"/>
    <property type="project" value="InterPro"/>
</dbReference>
<feature type="transmembrane region" description="Helical" evidence="1">
    <location>
        <begin position="46"/>
        <end position="63"/>
    </location>
</feature>
<evidence type="ECO:0000313" key="3">
    <source>
        <dbReference type="EMBL" id="AKB82483.1"/>
    </source>
</evidence>
<dbReference type="PANTHER" id="PTHR30015">
    <property type="entry name" value="MRR RESTRICTION SYSTEM PROTEIN"/>
    <property type="match status" value="1"/>
</dbReference>
<sequence length="253" mass="29538">MRFIEVLYRFIVIFQHTSQTCRRVLKNRRKYSMKMSKRGKRRKQHSFVTGIFKIVLCLFLKSIKLLFSFPIYLLKAMRLLFSFLIHLLKLMWQLFSFVMRSLKSLCLFFSFLIHLPYRIVKRLPNNSSKPVLPTLAEIDEMDGYKFEEFMKCVYEDLGYSVYHTPFSGDQGADLILTSKGKTKIAVQVKRYSGKVSNSAVQEVVAAKGFYKCTEGIVVTNSYFTDSAKQLAEANFIDLVDRNELEKLINTIHN</sequence>
<evidence type="ECO:0000256" key="1">
    <source>
        <dbReference type="SAM" id="Phobius"/>
    </source>
</evidence>
<dbReference type="InterPro" id="IPR007560">
    <property type="entry name" value="Restrct_endonuc_IV_Mrr"/>
</dbReference>
<dbReference type="HOGENOM" id="CLU_101688_1_0_2"/>
<dbReference type="KEGG" id="mbak:MSBR3_1905"/>
<dbReference type="PANTHER" id="PTHR30015:SF6">
    <property type="entry name" value="SLL1429 PROTEIN"/>
    <property type="match status" value="1"/>
</dbReference>
<dbReference type="Proteomes" id="UP000033066">
    <property type="component" value="Chromosome"/>
</dbReference>
<protein>
    <recommendedName>
        <fullName evidence="2">Restriction endonuclease type IV Mrr domain-containing protein</fullName>
    </recommendedName>
</protein>
<dbReference type="InterPro" id="IPR011856">
    <property type="entry name" value="tRNA_endonuc-like_dom_sf"/>
</dbReference>
<dbReference type="InterPro" id="IPR011335">
    <property type="entry name" value="Restrct_endonuc-II-like"/>
</dbReference>
<dbReference type="GO" id="GO:0015666">
    <property type="term" value="F:restriction endodeoxyribonuclease activity"/>
    <property type="evidence" value="ECO:0007669"/>
    <property type="project" value="TreeGrafter"/>
</dbReference>